<feature type="domain" description="Rhodanese" evidence="1">
    <location>
        <begin position="17"/>
        <end position="105"/>
    </location>
</feature>
<comment type="caution">
    <text evidence="2">The sequence shown here is derived from an EMBL/GenBank/DDBJ whole genome shotgun (WGS) entry which is preliminary data.</text>
</comment>
<dbReference type="Gene3D" id="3.40.250.10">
    <property type="entry name" value="Rhodanese-like domain"/>
    <property type="match status" value="1"/>
</dbReference>
<evidence type="ECO:0000313" key="2">
    <source>
        <dbReference type="EMBL" id="PWE17919.1"/>
    </source>
</evidence>
<dbReference type="PROSITE" id="PS50206">
    <property type="entry name" value="RHODANESE_3"/>
    <property type="match status" value="1"/>
</dbReference>
<keyword evidence="2" id="KW-0808">Transferase</keyword>
<protein>
    <submittedName>
        <fullName evidence="2">Sulfurtransferase</fullName>
    </submittedName>
</protein>
<dbReference type="OrthoDB" id="9807812at2"/>
<dbReference type="Pfam" id="PF00581">
    <property type="entry name" value="Rhodanese"/>
    <property type="match status" value="1"/>
</dbReference>
<dbReference type="Proteomes" id="UP000245168">
    <property type="component" value="Unassembled WGS sequence"/>
</dbReference>
<keyword evidence="3" id="KW-1185">Reference proteome</keyword>
<dbReference type="InterPro" id="IPR036873">
    <property type="entry name" value="Rhodanese-like_dom_sf"/>
</dbReference>
<name>A0A2U2BVB3_9PROT</name>
<dbReference type="EMBL" id="QEXV01000002">
    <property type="protein sequence ID" value="PWE17919.1"/>
    <property type="molecule type" value="Genomic_DNA"/>
</dbReference>
<accession>A0A2U2BVB3</accession>
<reference evidence="3" key="1">
    <citation type="submission" date="2018-05" db="EMBL/GenBank/DDBJ databases">
        <authorList>
            <person name="Liu B.-T."/>
        </authorList>
    </citation>
    <scope>NUCLEOTIDE SEQUENCE [LARGE SCALE GENOMIC DNA]</scope>
    <source>
        <strain evidence="3">WD6-1</strain>
    </source>
</reference>
<dbReference type="PANTHER" id="PTHR44086:SF10">
    <property type="entry name" value="THIOSULFATE SULFURTRANSFERASE_RHODANESE-LIKE DOMAIN-CONTAINING PROTEIN 3"/>
    <property type="match status" value="1"/>
</dbReference>
<evidence type="ECO:0000313" key="3">
    <source>
        <dbReference type="Proteomes" id="UP000245168"/>
    </source>
</evidence>
<dbReference type="RefSeq" id="WP_109252273.1">
    <property type="nucleotide sequence ID" value="NZ_QEXV01000002.1"/>
</dbReference>
<dbReference type="InterPro" id="IPR001763">
    <property type="entry name" value="Rhodanese-like_dom"/>
</dbReference>
<organism evidence="2 3">
    <name type="scientific">Marinicauda salina</name>
    <dbReference type="NCBI Taxonomy" id="2135793"/>
    <lineage>
        <taxon>Bacteria</taxon>
        <taxon>Pseudomonadati</taxon>
        <taxon>Pseudomonadota</taxon>
        <taxon>Alphaproteobacteria</taxon>
        <taxon>Maricaulales</taxon>
        <taxon>Maricaulaceae</taxon>
        <taxon>Marinicauda</taxon>
    </lineage>
</organism>
<dbReference type="SMART" id="SM00450">
    <property type="entry name" value="RHOD"/>
    <property type="match status" value="1"/>
</dbReference>
<gene>
    <name evidence="2" type="ORF">DDZ18_04920</name>
</gene>
<sequence>MTSLIELTPEEVAEGLAAGEILLIDVREPYEFACERIPGAFLYPLSTFEPAAMPAGDGRRVVLSCCAGRRSFMAAQLCHAAGMPVNTHLEGGLKAWKAAGLKTVRIDPASGRVMAD</sequence>
<dbReference type="SUPFAM" id="SSF52821">
    <property type="entry name" value="Rhodanese/Cell cycle control phosphatase"/>
    <property type="match status" value="1"/>
</dbReference>
<dbReference type="GO" id="GO:0004792">
    <property type="term" value="F:thiosulfate-cyanide sulfurtransferase activity"/>
    <property type="evidence" value="ECO:0007669"/>
    <property type="project" value="TreeGrafter"/>
</dbReference>
<evidence type="ECO:0000259" key="1">
    <source>
        <dbReference type="PROSITE" id="PS50206"/>
    </source>
</evidence>
<dbReference type="PANTHER" id="PTHR44086">
    <property type="entry name" value="THIOSULFATE SULFURTRANSFERASE RDL2, MITOCHONDRIAL-RELATED"/>
    <property type="match status" value="1"/>
</dbReference>
<dbReference type="AlphaFoldDB" id="A0A2U2BVB3"/>
<proteinExistence type="predicted"/>